<dbReference type="RefSeq" id="WP_170195701.1">
    <property type="nucleotide sequence ID" value="NZ_JABBNB010000020.1"/>
</dbReference>
<keyword evidence="3" id="KW-1185">Reference proteome</keyword>
<accession>A0A848L6H5</accession>
<dbReference type="InterPro" id="IPR041726">
    <property type="entry name" value="ACAD10_11_N"/>
</dbReference>
<dbReference type="Proteomes" id="UP000550729">
    <property type="component" value="Unassembled WGS sequence"/>
</dbReference>
<dbReference type="GO" id="GO:0016740">
    <property type="term" value="F:transferase activity"/>
    <property type="evidence" value="ECO:0007669"/>
    <property type="project" value="UniProtKB-KW"/>
</dbReference>
<organism evidence="2 3">
    <name type="scientific">Gordonia asplenii</name>
    <dbReference type="NCBI Taxonomy" id="2725283"/>
    <lineage>
        <taxon>Bacteria</taxon>
        <taxon>Bacillati</taxon>
        <taxon>Actinomycetota</taxon>
        <taxon>Actinomycetes</taxon>
        <taxon>Mycobacteriales</taxon>
        <taxon>Gordoniaceae</taxon>
        <taxon>Gordonia</taxon>
    </lineage>
</organism>
<dbReference type="CDD" id="cd05154">
    <property type="entry name" value="ACAD10_11_N-like"/>
    <property type="match status" value="1"/>
</dbReference>
<feature type="domain" description="Aminoglycoside phosphotransferase" evidence="1">
    <location>
        <begin position="33"/>
        <end position="272"/>
    </location>
</feature>
<comment type="caution">
    <text evidence="2">The sequence shown here is derived from an EMBL/GenBank/DDBJ whole genome shotgun (WGS) entry which is preliminary data.</text>
</comment>
<dbReference type="AlphaFoldDB" id="A0A848L6H5"/>
<reference evidence="2 3" key="1">
    <citation type="submission" date="2020-04" db="EMBL/GenBank/DDBJ databases">
        <title>Gordonia sp. nov. TBRC 11910.</title>
        <authorList>
            <person name="Suriyachadkun C."/>
        </authorList>
    </citation>
    <scope>NUCLEOTIDE SEQUENCE [LARGE SCALE GENOMIC DNA]</scope>
    <source>
        <strain evidence="2 3">TBRC 11910</strain>
    </source>
</reference>
<proteinExistence type="predicted"/>
<dbReference type="InterPro" id="IPR051678">
    <property type="entry name" value="AGP_Transferase"/>
</dbReference>
<dbReference type="Pfam" id="PF01636">
    <property type="entry name" value="APH"/>
    <property type="match status" value="1"/>
</dbReference>
<gene>
    <name evidence="2" type="ORF">HH308_18500</name>
</gene>
<name>A0A848L6H5_9ACTN</name>
<sequence>MPQPSPAPAGVDVDAVSAWFADNVADSVAPLTFTQLAGGRSNLTYRVGDAEGNRWVLRRPPLTSTDPTAHSMAREWSILSLLASSPAPTPAPVALCDDPAVTGALFYVMAHVPGIVLAADADADVFDAAHCRTISDSAVQALVDLHQVDCTTTQFDEFRRSGSYLERQLRRWSSQIEKIGTVTPDWSRAHRLLVERRPAERYFGVVHGDFRLGNLLVDRSGAVTGILDWELWSLGDVLADLGWLVASWSSADVFGWAPTPEAGFCTPAEVISGYERATGFDAAQIDYYHAFALWRLACIAQGVLIRYTAGAMGDTDGVDMDLLTRRPAMLAERALDLLS</sequence>
<dbReference type="Gene3D" id="3.90.1200.10">
    <property type="match status" value="1"/>
</dbReference>
<dbReference type="InterPro" id="IPR011009">
    <property type="entry name" value="Kinase-like_dom_sf"/>
</dbReference>
<dbReference type="SUPFAM" id="SSF56112">
    <property type="entry name" value="Protein kinase-like (PK-like)"/>
    <property type="match status" value="1"/>
</dbReference>
<dbReference type="EMBL" id="JABBNB010000020">
    <property type="protein sequence ID" value="NMO03208.1"/>
    <property type="molecule type" value="Genomic_DNA"/>
</dbReference>
<keyword evidence="2" id="KW-0808">Transferase</keyword>
<dbReference type="PANTHER" id="PTHR21310:SF40">
    <property type="entry name" value="AMINOGLYCOSIDE PHOSPHOTRANSFERASE DOMAIN-CONTAINING PROTEIN-RELATED"/>
    <property type="match status" value="1"/>
</dbReference>
<evidence type="ECO:0000259" key="1">
    <source>
        <dbReference type="Pfam" id="PF01636"/>
    </source>
</evidence>
<evidence type="ECO:0000313" key="2">
    <source>
        <dbReference type="EMBL" id="NMO03208.1"/>
    </source>
</evidence>
<dbReference type="Gene3D" id="3.30.200.20">
    <property type="entry name" value="Phosphorylase Kinase, domain 1"/>
    <property type="match status" value="1"/>
</dbReference>
<dbReference type="PANTHER" id="PTHR21310">
    <property type="entry name" value="AMINOGLYCOSIDE PHOSPHOTRANSFERASE-RELATED-RELATED"/>
    <property type="match status" value="1"/>
</dbReference>
<protein>
    <submittedName>
        <fullName evidence="2">Phosphotransferase family protein</fullName>
    </submittedName>
</protein>
<dbReference type="InterPro" id="IPR002575">
    <property type="entry name" value="Aminoglycoside_PTrfase"/>
</dbReference>
<evidence type="ECO:0000313" key="3">
    <source>
        <dbReference type="Proteomes" id="UP000550729"/>
    </source>
</evidence>